<reference evidence="1 2" key="1">
    <citation type="submission" date="2015-06" db="EMBL/GenBank/DDBJ databases">
        <title>Draft genome sequence of an Alphaproteobacteria species associated to the Mediterranean sponge Oscarella lobularis.</title>
        <authorList>
            <person name="Jourda C."/>
            <person name="Santini S."/>
            <person name="Claverie J.-M."/>
        </authorList>
    </citation>
    <scope>NUCLEOTIDE SEQUENCE [LARGE SCALE GENOMIC DNA]</scope>
    <source>
        <strain evidence="1">IGS</strain>
    </source>
</reference>
<sequence length="220" mass="23808">MLALAVAAGLSACASVDQVDYNGYLDTASRAAPVEPVLAAPVTTAPLERAQSYKVLAVNVSVPQTLIVSEKNRYYPSGDIVWREDPIGNRHEQVKTIISDALTQGVSNLDGDREVYLDVTVRRFHALTEKARYTVGGVHAIQFHVRLRDAATNEVVMEPKLIKADFDALGGQAAIQAEAAGKTQKVRITQHLAYVIQQELTQPEGYIAQDTGLVGAVNQL</sequence>
<keyword evidence="2" id="KW-1185">Reference proteome</keyword>
<dbReference type="Pfam" id="PF20569">
    <property type="entry name" value="DUF6778"/>
    <property type="match status" value="1"/>
</dbReference>
<dbReference type="PATRIC" id="fig|1675527.3.peg.1762"/>
<dbReference type="InterPro" id="IPR046705">
    <property type="entry name" value="DUF6778"/>
</dbReference>
<dbReference type="EMBL" id="LFTY01000002">
    <property type="protein sequence ID" value="KMW56711.1"/>
    <property type="molecule type" value="Genomic_DNA"/>
</dbReference>
<dbReference type="AlphaFoldDB" id="A0A0J9E1E7"/>
<organism evidence="1 2">
    <name type="scientific">Candidatus Rhodobacter oscarellae</name>
    <dbReference type="NCBI Taxonomy" id="1675527"/>
    <lineage>
        <taxon>Bacteria</taxon>
        <taxon>Pseudomonadati</taxon>
        <taxon>Pseudomonadota</taxon>
        <taxon>Alphaproteobacteria</taxon>
        <taxon>Rhodobacterales</taxon>
        <taxon>Rhodobacter group</taxon>
        <taxon>Rhodobacter</taxon>
    </lineage>
</organism>
<dbReference type="STRING" id="1675527.AIOL_001666"/>
<gene>
    <name evidence="1" type="ORF">AIOL_001666</name>
</gene>
<keyword evidence="1" id="KW-0449">Lipoprotein</keyword>
<accession>A0A0J9E1E7</accession>
<proteinExistence type="predicted"/>
<protein>
    <submittedName>
        <fullName evidence="1">Putative lipoprotein</fullName>
    </submittedName>
</protein>
<evidence type="ECO:0000313" key="1">
    <source>
        <dbReference type="EMBL" id="KMW56711.1"/>
    </source>
</evidence>
<comment type="caution">
    <text evidence="1">The sequence shown here is derived from an EMBL/GenBank/DDBJ whole genome shotgun (WGS) entry which is preliminary data.</text>
</comment>
<evidence type="ECO:0000313" key="2">
    <source>
        <dbReference type="Proteomes" id="UP000037178"/>
    </source>
</evidence>
<dbReference type="Proteomes" id="UP000037178">
    <property type="component" value="Unassembled WGS sequence"/>
</dbReference>
<name>A0A0J9E1E7_9RHOB</name>